<reference evidence="2" key="1">
    <citation type="journal article" date="2016" name="Nat. Genet.">
        <title>A high-quality carrot genome assembly provides new insights into carotenoid accumulation and asterid genome evolution.</title>
        <authorList>
            <person name="Iorizzo M."/>
            <person name="Ellison S."/>
            <person name="Senalik D."/>
            <person name="Zeng P."/>
            <person name="Satapoomin P."/>
            <person name="Huang J."/>
            <person name="Bowman M."/>
            <person name="Iovene M."/>
            <person name="Sanseverino W."/>
            <person name="Cavagnaro P."/>
            <person name="Yildiz M."/>
            <person name="Macko-Podgorni A."/>
            <person name="Moranska E."/>
            <person name="Grzebelus E."/>
            <person name="Grzebelus D."/>
            <person name="Ashrafi H."/>
            <person name="Zheng Z."/>
            <person name="Cheng S."/>
            <person name="Spooner D."/>
            <person name="Van Deynze A."/>
            <person name="Simon P."/>
        </authorList>
    </citation>
    <scope>NUCLEOTIDE SEQUENCE</scope>
    <source>
        <tissue evidence="2">Leaf</tissue>
    </source>
</reference>
<evidence type="ECO:0000313" key="2">
    <source>
        <dbReference type="EMBL" id="WOH09890.1"/>
    </source>
</evidence>
<reference evidence="2" key="2">
    <citation type="submission" date="2022-03" db="EMBL/GenBank/DDBJ databases">
        <title>Draft title - Genomic analysis of global carrot germplasm unveils the trajectory of domestication and the origin of high carotenoid orange carrot.</title>
        <authorList>
            <person name="Iorizzo M."/>
            <person name="Ellison S."/>
            <person name="Senalik D."/>
            <person name="Macko-Podgorni A."/>
            <person name="Grzebelus D."/>
            <person name="Bostan H."/>
            <person name="Rolling W."/>
            <person name="Curaba J."/>
            <person name="Simon P."/>
        </authorList>
    </citation>
    <scope>NUCLEOTIDE SEQUENCE</scope>
    <source>
        <tissue evidence="2">Leaf</tissue>
    </source>
</reference>
<dbReference type="AlphaFoldDB" id="A0A164U5H0"/>
<evidence type="ECO:0000256" key="1">
    <source>
        <dbReference type="SAM" id="MobiDB-lite"/>
    </source>
</evidence>
<feature type="region of interest" description="Disordered" evidence="1">
    <location>
        <begin position="1"/>
        <end position="26"/>
    </location>
</feature>
<dbReference type="OMA" id="RVPPTHW"/>
<dbReference type="PANTHER" id="PTHR33132:SF142">
    <property type="entry name" value="SERINE-RICH PROTEIN-LIKE PROTEIN"/>
    <property type="match status" value="1"/>
</dbReference>
<evidence type="ECO:0000313" key="3">
    <source>
        <dbReference type="Proteomes" id="UP000077755"/>
    </source>
</evidence>
<gene>
    <name evidence="2" type="ORF">DCAR_0729350</name>
</gene>
<keyword evidence="3" id="KW-1185">Reference proteome</keyword>
<dbReference type="Gramene" id="KZM88457">
    <property type="protein sequence ID" value="KZM88457"/>
    <property type="gene ID" value="DCAR_025532"/>
</dbReference>
<feature type="compositionally biased region" description="Low complexity" evidence="1">
    <location>
        <begin position="1"/>
        <end position="15"/>
    </location>
</feature>
<organism evidence="2 3">
    <name type="scientific">Daucus carota subsp. sativus</name>
    <name type="common">Carrot</name>
    <dbReference type="NCBI Taxonomy" id="79200"/>
    <lineage>
        <taxon>Eukaryota</taxon>
        <taxon>Viridiplantae</taxon>
        <taxon>Streptophyta</taxon>
        <taxon>Embryophyta</taxon>
        <taxon>Tracheophyta</taxon>
        <taxon>Spermatophyta</taxon>
        <taxon>Magnoliopsida</taxon>
        <taxon>eudicotyledons</taxon>
        <taxon>Gunneridae</taxon>
        <taxon>Pentapetalae</taxon>
        <taxon>asterids</taxon>
        <taxon>campanulids</taxon>
        <taxon>Apiales</taxon>
        <taxon>Apiaceae</taxon>
        <taxon>Apioideae</taxon>
        <taxon>Scandiceae</taxon>
        <taxon>Daucinae</taxon>
        <taxon>Daucus</taxon>
        <taxon>Daucus sect. Daucus</taxon>
    </lineage>
</organism>
<proteinExistence type="predicted"/>
<sequence length="118" mass="12924">MASKSRSSSFASGRACLCSPTTHPGSFRCSRHRTWRFSSSARSSSSLSCTAKNNRSVECASSVSNSSSSKMNQLLKAFLLQIIRPSRHNLQRRGIFRPKPTRFCNTSACTQTKGLSVS</sequence>
<dbReference type="Proteomes" id="UP000077755">
    <property type="component" value="Chromosome 7"/>
</dbReference>
<protein>
    <submittedName>
        <fullName evidence="2">Uncharacterized protein</fullName>
    </submittedName>
</protein>
<dbReference type="EMBL" id="CP093349">
    <property type="protein sequence ID" value="WOH09890.1"/>
    <property type="molecule type" value="Genomic_DNA"/>
</dbReference>
<accession>A0A164U5H0</accession>
<name>A0A164U5H0_DAUCS</name>
<dbReference type="PANTHER" id="PTHR33132">
    <property type="entry name" value="OSJNBB0118P14.9 PROTEIN"/>
    <property type="match status" value="1"/>
</dbReference>